<keyword evidence="5" id="KW-1185">Reference proteome</keyword>
<dbReference type="EMBL" id="CP064786">
    <property type="protein sequence ID" value="QSG03909.1"/>
    <property type="molecule type" value="Genomic_DNA"/>
</dbReference>
<protein>
    <submittedName>
        <fullName evidence="4">Acetyltransferase (GNAT) family</fullName>
    </submittedName>
</protein>
<dbReference type="Pfam" id="PF00583">
    <property type="entry name" value="Acetyltransf_1"/>
    <property type="match status" value="1"/>
</dbReference>
<keyword evidence="2" id="KW-0012">Acyltransferase</keyword>
<accession>A0A897MYC2</accession>
<evidence type="ECO:0000256" key="2">
    <source>
        <dbReference type="ARBA" id="ARBA00023315"/>
    </source>
</evidence>
<dbReference type="AlphaFoldDB" id="A0A897MYC2"/>
<dbReference type="PROSITE" id="PS51186">
    <property type="entry name" value="GNAT"/>
    <property type="match status" value="1"/>
</dbReference>
<dbReference type="RefSeq" id="WP_238477946.1">
    <property type="nucleotide sequence ID" value="NZ_CP064786.1"/>
</dbReference>
<evidence type="ECO:0000313" key="5">
    <source>
        <dbReference type="Proteomes" id="UP000663586"/>
    </source>
</evidence>
<proteinExistence type="predicted"/>
<dbReference type="Proteomes" id="UP000663586">
    <property type="component" value="Chromosome"/>
</dbReference>
<name>A0A897MYC2_9EURY</name>
<dbReference type="SUPFAM" id="SSF55729">
    <property type="entry name" value="Acyl-CoA N-acyltransferases (Nat)"/>
    <property type="match status" value="1"/>
</dbReference>
<dbReference type="CDD" id="cd04301">
    <property type="entry name" value="NAT_SF"/>
    <property type="match status" value="1"/>
</dbReference>
<dbReference type="KEGG" id="hara:AArcS_2713"/>
<dbReference type="PANTHER" id="PTHR43877:SF1">
    <property type="entry name" value="ACETYLTRANSFERASE"/>
    <property type="match status" value="1"/>
</dbReference>
<evidence type="ECO:0000259" key="3">
    <source>
        <dbReference type="PROSITE" id="PS51186"/>
    </source>
</evidence>
<dbReference type="Gene3D" id="3.40.630.30">
    <property type="match status" value="1"/>
</dbReference>
<dbReference type="GO" id="GO:0016747">
    <property type="term" value="F:acyltransferase activity, transferring groups other than amino-acyl groups"/>
    <property type="evidence" value="ECO:0007669"/>
    <property type="project" value="InterPro"/>
</dbReference>
<sequence length="138" mass="14726">MIRLADPGDAPILRALQSILPEPAPETLERALSGYGLLLVSTDDTDTPVGYALTLPGDERAYLAELVVAPAARREGRATSLLEATVARLSEDVTTLSLAVSPDNEAARELYETAGFRVVDVDPEYYDSGPALILARTV</sequence>
<reference evidence="4" key="1">
    <citation type="submission" date="2020-11" db="EMBL/GenBank/DDBJ databases">
        <title>Carbohydrate-dependent, anaerobic sulfur respiration: A novel catabolism in halophilic archaea.</title>
        <authorList>
            <person name="Sorokin D.Y."/>
            <person name="Messina E."/>
            <person name="Smedile F."/>
            <person name="La Cono V."/>
            <person name="Hallsworth J.E."/>
            <person name="Yakimov M.M."/>
        </authorList>
    </citation>
    <scope>NUCLEOTIDE SEQUENCE</scope>
    <source>
        <strain evidence="4">AArc-S</strain>
    </source>
</reference>
<evidence type="ECO:0000256" key="1">
    <source>
        <dbReference type="ARBA" id="ARBA00022679"/>
    </source>
</evidence>
<keyword evidence="1 4" id="KW-0808">Transferase</keyword>
<gene>
    <name evidence="4" type="primary">rimI6</name>
    <name evidence="4" type="ORF">AArcS_2713</name>
</gene>
<dbReference type="InterPro" id="IPR000182">
    <property type="entry name" value="GNAT_dom"/>
</dbReference>
<dbReference type="InterPro" id="IPR016181">
    <property type="entry name" value="Acyl_CoA_acyltransferase"/>
</dbReference>
<feature type="domain" description="N-acetyltransferase" evidence="3">
    <location>
        <begin position="1"/>
        <end position="138"/>
    </location>
</feature>
<organism evidence="4 5">
    <name type="scientific">Natranaeroarchaeum sulfidigenes</name>
    <dbReference type="NCBI Taxonomy" id="2784880"/>
    <lineage>
        <taxon>Archaea</taxon>
        <taxon>Methanobacteriati</taxon>
        <taxon>Methanobacteriota</taxon>
        <taxon>Stenosarchaea group</taxon>
        <taxon>Halobacteria</taxon>
        <taxon>Halobacteriales</taxon>
        <taxon>Natronoarchaeaceae</taxon>
        <taxon>Natranaeroarchaeum</taxon>
    </lineage>
</organism>
<evidence type="ECO:0000313" key="4">
    <source>
        <dbReference type="EMBL" id="QSG03909.1"/>
    </source>
</evidence>
<dbReference type="PANTHER" id="PTHR43877">
    <property type="entry name" value="AMINOALKYLPHOSPHONATE N-ACETYLTRANSFERASE-RELATED-RELATED"/>
    <property type="match status" value="1"/>
</dbReference>
<dbReference type="InterPro" id="IPR050832">
    <property type="entry name" value="Bact_Acetyltransf"/>
</dbReference>
<dbReference type="GeneID" id="70686093"/>